<dbReference type="HOGENOM" id="CLU_148825_0_0_1"/>
<reference evidence="1 2" key="1">
    <citation type="journal article" date="2011" name="Proc. Natl. Acad. Sci. U.S.A.">
        <title>Comparative genomics of xylose-fermenting fungi for enhanced biofuel production.</title>
        <authorList>
            <person name="Wohlbach D.J."/>
            <person name="Kuo A."/>
            <person name="Sato T.K."/>
            <person name="Potts K.M."/>
            <person name="Salamov A.A."/>
            <person name="LaButti K.M."/>
            <person name="Sun H."/>
            <person name="Clum A."/>
            <person name="Pangilinan J.L."/>
            <person name="Lindquist E.A."/>
            <person name="Lucas S."/>
            <person name="Lapidus A."/>
            <person name="Jin M."/>
            <person name="Gunawan C."/>
            <person name="Balan V."/>
            <person name="Dale B.E."/>
            <person name="Jeffries T.W."/>
            <person name="Zinkel R."/>
            <person name="Barry K.W."/>
            <person name="Grigoriev I.V."/>
            <person name="Gasch A.P."/>
        </authorList>
    </citation>
    <scope>NUCLEOTIDE SEQUENCE [LARGE SCALE GENOMIC DNA]</scope>
    <source>
        <strain evidence="2">ATCC 10573 / BCRC 21748 / CBS 615 / JCM 9827 / NBRC 10315 / NRRL Y-1498 / VKM Y-70</strain>
    </source>
</reference>
<evidence type="ECO:0000313" key="1">
    <source>
        <dbReference type="EMBL" id="EGV62155.1"/>
    </source>
</evidence>
<keyword evidence="2" id="KW-1185">Reference proteome</keyword>
<evidence type="ECO:0008006" key="3">
    <source>
        <dbReference type="Google" id="ProtNLM"/>
    </source>
</evidence>
<accession>G3BBC9</accession>
<name>G3BBC9_CANTC</name>
<proteinExistence type="predicted"/>
<dbReference type="AlphaFoldDB" id="G3BBC9"/>
<dbReference type="eggNOG" id="ENOG502S2HK">
    <property type="taxonomic scope" value="Eukaryota"/>
</dbReference>
<dbReference type="OrthoDB" id="4083608at2759"/>
<protein>
    <recommendedName>
        <fullName evidence="3">DUF4536 domain-containing protein</fullName>
    </recommendedName>
</protein>
<dbReference type="PANTHER" id="PTHR28048:SF1">
    <property type="entry name" value="ACR195WP"/>
    <property type="match status" value="1"/>
</dbReference>
<dbReference type="Proteomes" id="UP000000707">
    <property type="component" value="Unassembled WGS sequence"/>
</dbReference>
<dbReference type="InterPro" id="IPR053092">
    <property type="entry name" value="Mitochondrial_unc_protein"/>
</dbReference>
<sequence length="96" mass="10919">MVESNILSIFKTSQAPTLIEEDCIPCTSMQSATALGMGGYLLTDRIYTEADGTIDGRKHPKWWRNSVKTSGVVLVMFGVQRLYRVYEIYQDQRPLQ</sequence>
<gene>
    <name evidence="1" type="ORF">CANTEDRAFT_115625</name>
</gene>
<dbReference type="PANTHER" id="PTHR28048">
    <property type="entry name" value="ACR195WP"/>
    <property type="match status" value="1"/>
</dbReference>
<dbReference type="EMBL" id="GL996527">
    <property type="protein sequence ID" value="EGV62155.1"/>
    <property type="molecule type" value="Genomic_DNA"/>
</dbReference>
<organism evidence="2">
    <name type="scientific">Candida tenuis (strain ATCC 10573 / BCRC 21748 / CBS 615 / JCM 9827 / NBRC 10315 / NRRL Y-1498 / VKM Y-70)</name>
    <name type="common">Yeast</name>
    <name type="synonym">Yamadazyma tenuis</name>
    <dbReference type="NCBI Taxonomy" id="590646"/>
    <lineage>
        <taxon>Eukaryota</taxon>
        <taxon>Fungi</taxon>
        <taxon>Dikarya</taxon>
        <taxon>Ascomycota</taxon>
        <taxon>Saccharomycotina</taxon>
        <taxon>Pichiomycetes</taxon>
        <taxon>Debaryomycetaceae</taxon>
        <taxon>Yamadazyma</taxon>
    </lineage>
</organism>
<evidence type="ECO:0000313" key="2">
    <source>
        <dbReference type="Proteomes" id="UP000000707"/>
    </source>
</evidence>